<evidence type="ECO:0000313" key="3">
    <source>
        <dbReference type="Proteomes" id="UP001501480"/>
    </source>
</evidence>
<proteinExistence type="predicted"/>
<dbReference type="EMBL" id="BAAAPY010000006">
    <property type="protein sequence ID" value="GAA2079506.1"/>
    <property type="molecule type" value="Genomic_DNA"/>
</dbReference>
<comment type="caution">
    <text evidence="2">The sequence shown here is derived from an EMBL/GenBank/DDBJ whole genome shotgun (WGS) entry which is preliminary data.</text>
</comment>
<feature type="transmembrane region" description="Helical" evidence="1">
    <location>
        <begin position="92"/>
        <end position="114"/>
    </location>
</feature>
<dbReference type="Proteomes" id="UP001501480">
    <property type="component" value="Unassembled WGS sequence"/>
</dbReference>
<accession>A0ABN2W478</accession>
<reference evidence="2 3" key="1">
    <citation type="journal article" date="2019" name="Int. J. Syst. Evol. Microbiol.">
        <title>The Global Catalogue of Microorganisms (GCM) 10K type strain sequencing project: providing services to taxonomists for standard genome sequencing and annotation.</title>
        <authorList>
            <consortium name="The Broad Institute Genomics Platform"/>
            <consortium name="The Broad Institute Genome Sequencing Center for Infectious Disease"/>
            <person name="Wu L."/>
            <person name="Ma J."/>
        </authorList>
    </citation>
    <scope>NUCLEOTIDE SEQUENCE [LARGE SCALE GENOMIC DNA]</scope>
    <source>
        <strain evidence="2 3">JCM 15749</strain>
    </source>
</reference>
<keyword evidence="1" id="KW-0472">Membrane</keyword>
<evidence type="ECO:0000313" key="2">
    <source>
        <dbReference type="EMBL" id="GAA2079506.1"/>
    </source>
</evidence>
<sequence length="214" mass="22609">MAEDATRPGAGAVGLLDPLVEDPLDEVEVRAHGGMLRGGADGCAKLSRMFPDEYDASPGEVRRFVALQVVITAGFVVVLFFALGGADDARPPWWAMVLMVAPVAVAAFFAERVWMDAPALDPATPATEQRRRGVAVYAAHTVRRLAICQAPVIIAVLVTFVAPWGAWSLVVGAVPGIALLAFEATPSLRTTTLTEVVLDADGAESGLVEQFAER</sequence>
<keyword evidence="1" id="KW-0812">Transmembrane</keyword>
<feature type="transmembrane region" description="Helical" evidence="1">
    <location>
        <begin position="164"/>
        <end position="182"/>
    </location>
</feature>
<feature type="transmembrane region" description="Helical" evidence="1">
    <location>
        <begin position="64"/>
        <end position="86"/>
    </location>
</feature>
<gene>
    <name evidence="2" type="ORF">GCM10009821_19610</name>
</gene>
<keyword evidence="1" id="KW-1133">Transmembrane helix</keyword>
<protein>
    <submittedName>
        <fullName evidence="2">Uncharacterized protein</fullName>
    </submittedName>
</protein>
<organism evidence="2 3">
    <name type="scientific">Aeromicrobium halocynthiae</name>
    <dbReference type="NCBI Taxonomy" id="560557"/>
    <lineage>
        <taxon>Bacteria</taxon>
        <taxon>Bacillati</taxon>
        <taxon>Actinomycetota</taxon>
        <taxon>Actinomycetes</taxon>
        <taxon>Propionibacteriales</taxon>
        <taxon>Nocardioidaceae</taxon>
        <taxon>Aeromicrobium</taxon>
    </lineage>
</organism>
<keyword evidence="3" id="KW-1185">Reference proteome</keyword>
<name>A0ABN2W478_9ACTN</name>
<evidence type="ECO:0000256" key="1">
    <source>
        <dbReference type="SAM" id="Phobius"/>
    </source>
</evidence>